<name>A0A3G9IWJ4_9BACL</name>
<organism evidence="1 2">
    <name type="scientific">Paenibacillus baekrokdamisoli</name>
    <dbReference type="NCBI Taxonomy" id="1712516"/>
    <lineage>
        <taxon>Bacteria</taxon>
        <taxon>Bacillati</taxon>
        <taxon>Bacillota</taxon>
        <taxon>Bacilli</taxon>
        <taxon>Bacillales</taxon>
        <taxon>Paenibacillaceae</taxon>
        <taxon>Paenibacillus</taxon>
    </lineage>
</organism>
<reference evidence="1 2" key="1">
    <citation type="submission" date="2018-11" db="EMBL/GenBank/DDBJ databases">
        <title>Complete genome sequence of Paenibacillus baekrokdamisoli strain KCTC 33723.</title>
        <authorList>
            <person name="Kang S.W."/>
            <person name="Lee K.C."/>
            <person name="Kim K.K."/>
            <person name="Kim J.S."/>
            <person name="Kim D.S."/>
            <person name="Ko S.H."/>
            <person name="Yang S.H."/>
            <person name="Lee J.S."/>
        </authorList>
    </citation>
    <scope>NUCLEOTIDE SEQUENCE [LARGE SCALE GENOMIC DNA]</scope>
    <source>
        <strain evidence="1 2">KCTC 33723</strain>
    </source>
</reference>
<dbReference type="OrthoDB" id="1912519at2"/>
<dbReference type="KEGG" id="pbk:Back11_42310"/>
<dbReference type="RefSeq" id="WP_125661699.1">
    <property type="nucleotide sequence ID" value="NZ_AP019308.1"/>
</dbReference>
<dbReference type="PROSITE" id="PS51257">
    <property type="entry name" value="PROKAR_LIPOPROTEIN"/>
    <property type="match status" value="1"/>
</dbReference>
<proteinExistence type="predicted"/>
<keyword evidence="2" id="KW-1185">Reference proteome</keyword>
<accession>A0A3G9IWJ4</accession>
<dbReference type="AlphaFoldDB" id="A0A3G9IWJ4"/>
<evidence type="ECO:0000313" key="2">
    <source>
        <dbReference type="Proteomes" id="UP000275368"/>
    </source>
</evidence>
<gene>
    <name evidence="1" type="ORF">Back11_42310</name>
</gene>
<sequence>MRIGSIALIGLTFLLLVACGSKSQTPLSFVDTVASTDLSQEKGGAVSLGITEKSLVEQLGKPQRTLNEGNMDFLIMYDDYQYTSRDNTIIGYSLSPKVRTAKEVKVGDSLADVTTKYGDAYYTREQDRSSFRGYIDKKNKWVLEFVIKDDQVTAINMSQLSSYE</sequence>
<dbReference type="EMBL" id="AP019308">
    <property type="protein sequence ID" value="BBH22886.1"/>
    <property type="molecule type" value="Genomic_DNA"/>
</dbReference>
<dbReference type="Proteomes" id="UP000275368">
    <property type="component" value="Chromosome"/>
</dbReference>
<evidence type="ECO:0000313" key="1">
    <source>
        <dbReference type="EMBL" id="BBH22886.1"/>
    </source>
</evidence>
<protein>
    <submittedName>
        <fullName evidence="1">Uncharacterized protein</fullName>
    </submittedName>
</protein>